<dbReference type="PANTHER" id="PTHR41694:SF3">
    <property type="entry name" value="RNA-DIRECTED DNA POLYMERASE-RELATED"/>
    <property type="match status" value="1"/>
</dbReference>
<dbReference type="EMBL" id="VYXF01005396">
    <property type="protein sequence ID" value="NWS29208.1"/>
    <property type="molecule type" value="Genomic_DNA"/>
</dbReference>
<proteinExistence type="predicted"/>
<evidence type="ECO:0000256" key="6">
    <source>
        <dbReference type="ARBA" id="ARBA00022918"/>
    </source>
</evidence>
<evidence type="ECO:0000256" key="1">
    <source>
        <dbReference type="ARBA" id="ARBA00022679"/>
    </source>
</evidence>
<reference evidence="8 9" key="1">
    <citation type="submission" date="2019-09" db="EMBL/GenBank/DDBJ databases">
        <title>Bird 10,000 Genomes (B10K) Project - Family phase.</title>
        <authorList>
            <person name="Zhang G."/>
        </authorList>
    </citation>
    <scope>NUCLEOTIDE SEQUENCE [LARGE SCALE GENOMIC DNA]</scope>
    <source>
        <strain evidence="8">B10K-DU-001-66</strain>
        <tissue evidence="8">Muscle</tissue>
    </source>
</reference>
<feature type="non-terminal residue" evidence="8">
    <location>
        <position position="1"/>
    </location>
</feature>
<evidence type="ECO:0000256" key="5">
    <source>
        <dbReference type="ARBA" id="ARBA00022801"/>
    </source>
</evidence>
<comment type="caution">
    <text evidence="8">The sequence shown here is derived from an EMBL/GenBank/DDBJ whole genome shotgun (WGS) entry which is preliminary data.</text>
</comment>
<keyword evidence="9" id="KW-1185">Reference proteome</keyword>
<keyword evidence="3" id="KW-0540">Nuclease</keyword>
<dbReference type="InterPro" id="IPR012337">
    <property type="entry name" value="RNaseH-like_sf"/>
</dbReference>
<sequence length="64" mass="7171">KDAIKHLLQAFATFGIPQEIKTHYGPAYISHKLQQFFNMWGIKHTTGILHSPTGQSVVERAHGS</sequence>
<gene>
    <name evidence="8" type="primary">Ervk6_2</name>
    <name evidence="8" type="ORF">POLCAE_R15090</name>
</gene>
<name>A0A7K5E904_POLCE</name>
<dbReference type="InterPro" id="IPR001584">
    <property type="entry name" value="Integrase_cat-core"/>
</dbReference>
<dbReference type="SUPFAM" id="SSF53098">
    <property type="entry name" value="Ribonuclease H-like"/>
    <property type="match status" value="1"/>
</dbReference>
<dbReference type="InterPro" id="IPR036397">
    <property type="entry name" value="RNaseH_sf"/>
</dbReference>
<keyword evidence="4" id="KW-0255">Endonuclease</keyword>
<dbReference type="GO" id="GO:0035613">
    <property type="term" value="F:RNA stem-loop binding"/>
    <property type="evidence" value="ECO:0007669"/>
    <property type="project" value="TreeGrafter"/>
</dbReference>
<evidence type="ECO:0000256" key="2">
    <source>
        <dbReference type="ARBA" id="ARBA00022695"/>
    </source>
</evidence>
<keyword evidence="1" id="KW-0808">Transferase</keyword>
<evidence type="ECO:0000313" key="8">
    <source>
        <dbReference type="EMBL" id="NWS29208.1"/>
    </source>
</evidence>
<evidence type="ECO:0000259" key="7">
    <source>
        <dbReference type="PROSITE" id="PS50994"/>
    </source>
</evidence>
<evidence type="ECO:0000256" key="3">
    <source>
        <dbReference type="ARBA" id="ARBA00022722"/>
    </source>
</evidence>
<evidence type="ECO:0000313" key="9">
    <source>
        <dbReference type="Proteomes" id="UP000573697"/>
    </source>
</evidence>
<dbReference type="AlphaFoldDB" id="A0A7K5E904"/>
<dbReference type="PANTHER" id="PTHR41694">
    <property type="entry name" value="ENDOGENOUS RETROVIRUS GROUP K MEMBER POL PROTEIN"/>
    <property type="match status" value="1"/>
</dbReference>
<keyword evidence="6" id="KW-0695">RNA-directed DNA polymerase</keyword>
<organism evidence="8 9">
    <name type="scientific">Polioptila caerulea</name>
    <name type="common">Blue-grey gnatcatcher</name>
    <dbReference type="NCBI Taxonomy" id="66707"/>
    <lineage>
        <taxon>Eukaryota</taxon>
        <taxon>Metazoa</taxon>
        <taxon>Chordata</taxon>
        <taxon>Craniata</taxon>
        <taxon>Vertebrata</taxon>
        <taxon>Euteleostomi</taxon>
        <taxon>Archelosauria</taxon>
        <taxon>Archosauria</taxon>
        <taxon>Dinosauria</taxon>
        <taxon>Saurischia</taxon>
        <taxon>Theropoda</taxon>
        <taxon>Coelurosauria</taxon>
        <taxon>Aves</taxon>
        <taxon>Neognathae</taxon>
        <taxon>Neoaves</taxon>
        <taxon>Telluraves</taxon>
        <taxon>Australaves</taxon>
        <taxon>Passeriformes</taxon>
        <taxon>Certhiidae</taxon>
        <taxon>Polioptilinae</taxon>
        <taxon>Polioptila</taxon>
    </lineage>
</organism>
<keyword evidence="2" id="KW-0548">Nucleotidyltransferase</keyword>
<dbReference type="GO" id="GO:0016787">
    <property type="term" value="F:hydrolase activity"/>
    <property type="evidence" value="ECO:0007669"/>
    <property type="project" value="UniProtKB-KW"/>
</dbReference>
<dbReference type="GO" id="GO:0015074">
    <property type="term" value="P:DNA integration"/>
    <property type="evidence" value="ECO:0007669"/>
    <property type="project" value="InterPro"/>
</dbReference>
<dbReference type="GO" id="GO:0003964">
    <property type="term" value="F:RNA-directed DNA polymerase activity"/>
    <property type="evidence" value="ECO:0007669"/>
    <property type="project" value="UniProtKB-KW"/>
</dbReference>
<dbReference type="Proteomes" id="UP000573697">
    <property type="component" value="Unassembled WGS sequence"/>
</dbReference>
<keyword evidence="5" id="KW-0378">Hydrolase</keyword>
<dbReference type="GO" id="GO:0004519">
    <property type="term" value="F:endonuclease activity"/>
    <property type="evidence" value="ECO:0007669"/>
    <property type="project" value="UniProtKB-KW"/>
</dbReference>
<feature type="domain" description="Integrase catalytic" evidence="7">
    <location>
        <begin position="1"/>
        <end position="64"/>
    </location>
</feature>
<accession>A0A7K5E904</accession>
<feature type="non-terminal residue" evidence="8">
    <location>
        <position position="64"/>
    </location>
</feature>
<dbReference type="PROSITE" id="PS50994">
    <property type="entry name" value="INTEGRASE"/>
    <property type="match status" value="1"/>
</dbReference>
<evidence type="ECO:0000256" key="4">
    <source>
        <dbReference type="ARBA" id="ARBA00022759"/>
    </source>
</evidence>
<dbReference type="Gene3D" id="3.30.420.10">
    <property type="entry name" value="Ribonuclease H-like superfamily/Ribonuclease H"/>
    <property type="match status" value="1"/>
</dbReference>
<protein>
    <submittedName>
        <fullName evidence="8">POK6 protein</fullName>
    </submittedName>
</protein>